<organism evidence="1 2">
    <name type="scientific">Sphaerisporangium rubeum</name>
    <dbReference type="NCBI Taxonomy" id="321317"/>
    <lineage>
        <taxon>Bacteria</taxon>
        <taxon>Bacillati</taxon>
        <taxon>Actinomycetota</taxon>
        <taxon>Actinomycetes</taxon>
        <taxon>Streptosporangiales</taxon>
        <taxon>Streptosporangiaceae</taxon>
        <taxon>Sphaerisporangium</taxon>
    </lineage>
</organism>
<name>A0A7X0IGJ9_9ACTN</name>
<protein>
    <submittedName>
        <fullName evidence="1">Uncharacterized protein</fullName>
    </submittedName>
</protein>
<reference evidence="1 2" key="1">
    <citation type="submission" date="2020-08" db="EMBL/GenBank/DDBJ databases">
        <title>Sequencing the genomes of 1000 actinobacteria strains.</title>
        <authorList>
            <person name="Klenk H.-P."/>
        </authorList>
    </citation>
    <scope>NUCLEOTIDE SEQUENCE [LARGE SCALE GENOMIC DNA]</scope>
    <source>
        <strain evidence="1 2">DSM 44936</strain>
    </source>
</reference>
<dbReference type="AlphaFoldDB" id="A0A7X0IGJ9"/>
<keyword evidence="2" id="KW-1185">Reference proteome</keyword>
<gene>
    <name evidence="1" type="ORF">BJ992_004282</name>
</gene>
<comment type="caution">
    <text evidence="1">The sequence shown here is derived from an EMBL/GenBank/DDBJ whole genome shotgun (WGS) entry which is preliminary data.</text>
</comment>
<sequence length="63" mass="6646">MSVNVLIVGIDAQYFAAFLQIGTAVPESSLRRAVSRAETDGRHQCGDGDTDYCAIDPDAGLST</sequence>
<evidence type="ECO:0000313" key="1">
    <source>
        <dbReference type="EMBL" id="MBB6474851.1"/>
    </source>
</evidence>
<evidence type="ECO:0000313" key="2">
    <source>
        <dbReference type="Proteomes" id="UP000555564"/>
    </source>
</evidence>
<dbReference type="Proteomes" id="UP000555564">
    <property type="component" value="Unassembled WGS sequence"/>
</dbReference>
<accession>A0A7X0IGJ9</accession>
<proteinExistence type="predicted"/>
<dbReference type="RefSeq" id="WP_184983716.1">
    <property type="nucleotide sequence ID" value="NZ_BAAALO010000038.1"/>
</dbReference>
<dbReference type="EMBL" id="JACHIU010000001">
    <property type="protein sequence ID" value="MBB6474851.1"/>
    <property type="molecule type" value="Genomic_DNA"/>
</dbReference>